<evidence type="ECO:0000256" key="7">
    <source>
        <dbReference type="ARBA" id="ARBA00023027"/>
    </source>
</evidence>
<gene>
    <name evidence="11" type="ORF">FHP25_12120</name>
</gene>
<dbReference type="GO" id="GO:0050136">
    <property type="term" value="F:NADH dehydrogenase (quinone) (non-electrogenic) activity"/>
    <property type="evidence" value="ECO:0007669"/>
    <property type="project" value="UniProtKB-EC"/>
</dbReference>
<evidence type="ECO:0000256" key="6">
    <source>
        <dbReference type="ARBA" id="ARBA00023002"/>
    </source>
</evidence>
<dbReference type="EC" id="1.6.5.9" evidence="2"/>
<dbReference type="RefSeq" id="WP_147847196.1">
    <property type="nucleotide sequence ID" value="NZ_VDUZ01000011.1"/>
</dbReference>
<dbReference type="Gene3D" id="3.50.50.100">
    <property type="match status" value="1"/>
</dbReference>
<dbReference type="PANTHER" id="PTHR43706">
    <property type="entry name" value="NADH DEHYDROGENASE"/>
    <property type="match status" value="1"/>
</dbReference>
<dbReference type="InterPro" id="IPR054585">
    <property type="entry name" value="NDH2-like_C"/>
</dbReference>
<accession>A0A5C8PPT3</accession>
<dbReference type="InterPro" id="IPR045024">
    <property type="entry name" value="NDH-2"/>
</dbReference>
<proteinExistence type="inferred from homology"/>
<sequence length="438" mass="47059">MPQSQTPVDPAGKSRAEPKQHHLVVVGAGFAGLALVKALKAPGLRITIVDQRNHHLFQPLLYQVATTILPTSDVAWPIRNLFKTRQDVTTLLGEVVGVDTSARRVALKDGPPLSYDTLVLATGARHSYFGHDEWEGAAPGLKSLEDATTIRRRVLSAFERAEVSQDEAERSALLTFVVVGAGPTGVELAGIIADLAQRILPKEFRNIDTRQARVILVEAGPRVLPAFPEKLSAYVDRALARLGVTVLTRHAVSSISDSAVTIGDAGTPARTVIWAAGVTASPAASWLDVEADRAGRVKVERDLSVPGHPGIFVIGDTACVMRDDGRQVPGLAPAAKQQGQFVAGVLKARLSGRSTRRAFSYRDMGNLATVGKGAAVVDFGRIQLKGAIAWWLWGIAHIYFLIGTRSRIAVALSWLWSYATGRNSARLITQRDVHAGKP</sequence>
<keyword evidence="7" id="KW-0520">NAD</keyword>
<dbReference type="AlphaFoldDB" id="A0A5C8PPT3"/>
<reference evidence="11 12" key="1">
    <citation type="submission" date="2019-06" db="EMBL/GenBank/DDBJ databases">
        <title>New taxonomy in bacterial strain CC-CFT640, isolated from vineyard.</title>
        <authorList>
            <person name="Lin S.-Y."/>
            <person name="Tsai C.-F."/>
            <person name="Young C.-C."/>
        </authorList>
    </citation>
    <scope>NUCLEOTIDE SEQUENCE [LARGE SCALE GENOMIC DNA]</scope>
    <source>
        <strain evidence="11 12">CC-CFT640</strain>
    </source>
</reference>
<dbReference type="SUPFAM" id="SSF51905">
    <property type="entry name" value="FAD/NAD(P)-binding domain"/>
    <property type="match status" value="2"/>
</dbReference>
<keyword evidence="12" id="KW-1185">Reference proteome</keyword>
<keyword evidence="3" id="KW-0285">Flavoprotein</keyword>
<keyword evidence="6" id="KW-0560">Oxidoreductase</keyword>
<evidence type="ECO:0000256" key="4">
    <source>
        <dbReference type="ARBA" id="ARBA00022827"/>
    </source>
</evidence>
<evidence type="ECO:0000313" key="11">
    <source>
        <dbReference type="EMBL" id="TXL76387.1"/>
    </source>
</evidence>
<comment type="catalytic activity">
    <reaction evidence="8">
        <text>a quinone + NADH + H(+) = a quinol + NAD(+)</text>
        <dbReference type="Rhea" id="RHEA:46160"/>
        <dbReference type="ChEBI" id="CHEBI:15378"/>
        <dbReference type="ChEBI" id="CHEBI:24646"/>
        <dbReference type="ChEBI" id="CHEBI:57540"/>
        <dbReference type="ChEBI" id="CHEBI:57945"/>
        <dbReference type="ChEBI" id="CHEBI:132124"/>
        <dbReference type="EC" id="1.6.5.9"/>
    </reaction>
</comment>
<evidence type="ECO:0000259" key="10">
    <source>
        <dbReference type="Pfam" id="PF22366"/>
    </source>
</evidence>
<evidence type="ECO:0000256" key="3">
    <source>
        <dbReference type="ARBA" id="ARBA00022630"/>
    </source>
</evidence>
<evidence type="ECO:0000256" key="5">
    <source>
        <dbReference type="ARBA" id="ARBA00022946"/>
    </source>
</evidence>
<evidence type="ECO:0000256" key="2">
    <source>
        <dbReference type="ARBA" id="ARBA00012637"/>
    </source>
</evidence>
<comment type="similarity">
    <text evidence="1">Belongs to the NADH dehydrogenase family.</text>
</comment>
<dbReference type="InterPro" id="IPR036188">
    <property type="entry name" value="FAD/NAD-bd_sf"/>
</dbReference>
<dbReference type="Pfam" id="PF22366">
    <property type="entry name" value="NDH2_C"/>
    <property type="match status" value="1"/>
</dbReference>
<keyword evidence="5" id="KW-0809">Transit peptide</keyword>
<dbReference type="PANTHER" id="PTHR43706:SF47">
    <property type="entry name" value="EXTERNAL NADH-UBIQUINONE OXIDOREDUCTASE 1, MITOCHONDRIAL-RELATED"/>
    <property type="match status" value="1"/>
</dbReference>
<dbReference type="Pfam" id="PF07992">
    <property type="entry name" value="Pyr_redox_2"/>
    <property type="match status" value="1"/>
</dbReference>
<comment type="caution">
    <text evidence="11">The sequence shown here is derived from an EMBL/GenBank/DDBJ whole genome shotgun (WGS) entry which is preliminary data.</text>
</comment>
<evidence type="ECO:0000256" key="1">
    <source>
        <dbReference type="ARBA" id="ARBA00005272"/>
    </source>
</evidence>
<keyword evidence="4" id="KW-0274">FAD</keyword>
<dbReference type="PRINTS" id="PR00368">
    <property type="entry name" value="FADPNR"/>
</dbReference>
<evidence type="ECO:0000259" key="9">
    <source>
        <dbReference type="Pfam" id="PF07992"/>
    </source>
</evidence>
<feature type="domain" description="External alternative NADH-ubiquinone oxidoreductase-like C-terminal" evidence="10">
    <location>
        <begin position="365"/>
        <end position="423"/>
    </location>
</feature>
<evidence type="ECO:0000256" key="8">
    <source>
        <dbReference type="ARBA" id="ARBA00047599"/>
    </source>
</evidence>
<dbReference type="EMBL" id="VDUZ01000011">
    <property type="protein sequence ID" value="TXL76387.1"/>
    <property type="molecule type" value="Genomic_DNA"/>
</dbReference>
<feature type="domain" description="FAD/NAD(P)-binding" evidence="9">
    <location>
        <begin position="22"/>
        <end position="339"/>
    </location>
</feature>
<evidence type="ECO:0000313" key="12">
    <source>
        <dbReference type="Proteomes" id="UP000321638"/>
    </source>
</evidence>
<dbReference type="InterPro" id="IPR023753">
    <property type="entry name" value="FAD/NAD-binding_dom"/>
</dbReference>
<dbReference type="OrthoDB" id="9781621at2"/>
<organism evidence="11 12">
    <name type="scientific">Vineibacter terrae</name>
    <dbReference type="NCBI Taxonomy" id="2586908"/>
    <lineage>
        <taxon>Bacteria</taxon>
        <taxon>Pseudomonadati</taxon>
        <taxon>Pseudomonadota</taxon>
        <taxon>Alphaproteobacteria</taxon>
        <taxon>Hyphomicrobiales</taxon>
        <taxon>Vineibacter</taxon>
    </lineage>
</organism>
<protein>
    <recommendedName>
        <fullName evidence="2">NADH:ubiquinone reductase (non-electrogenic)</fullName>
        <ecNumber evidence="2">1.6.5.9</ecNumber>
    </recommendedName>
</protein>
<name>A0A5C8PPT3_9HYPH</name>
<dbReference type="PRINTS" id="PR00411">
    <property type="entry name" value="PNDRDTASEI"/>
</dbReference>
<dbReference type="Proteomes" id="UP000321638">
    <property type="component" value="Unassembled WGS sequence"/>
</dbReference>